<dbReference type="GO" id="GO:0016787">
    <property type="term" value="F:hydrolase activity"/>
    <property type="evidence" value="ECO:0007669"/>
    <property type="project" value="TreeGrafter"/>
</dbReference>
<feature type="transmembrane region" description="Helical" evidence="6">
    <location>
        <begin position="147"/>
        <end position="164"/>
    </location>
</feature>
<evidence type="ECO:0000256" key="2">
    <source>
        <dbReference type="ARBA" id="ARBA00007375"/>
    </source>
</evidence>
<dbReference type="PANTHER" id="PTHR31885:SF6">
    <property type="entry name" value="GH04784P"/>
    <property type="match status" value="1"/>
</dbReference>
<comment type="similarity">
    <text evidence="2">Belongs to the TMEM86 family.</text>
</comment>
<dbReference type="Proteomes" id="UP000237481">
    <property type="component" value="Unassembled WGS sequence"/>
</dbReference>
<dbReference type="OrthoDB" id="2133758at2759"/>
<keyword evidence="3 6" id="KW-0812">Transmembrane</keyword>
<dbReference type="GO" id="GO:0016020">
    <property type="term" value="C:membrane"/>
    <property type="evidence" value="ECO:0007669"/>
    <property type="project" value="UniProtKB-SubCell"/>
</dbReference>
<proteinExistence type="inferred from homology"/>
<name>A0A2S4KLV0_9HYPO</name>
<feature type="transmembrane region" description="Helical" evidence="6">
    <location>
        <begin position="116"/>
        <end position="135"/>
    </location>
</feature>
<accession>A0A2S4KLV0</accession>
<evidence type="ECO:0000256" key="1">
    <source>
        <dbReference type="ARBA" id="ARBA00004141"/>
    </source>
</evidence>
<dbReference type="PANTHER" id="PTHR31885">
    <property type="entry name" value="GH04784P"/>
    <property type="match status" value="1"/>
</dbReference>
<sequence length="219" mass="23482">MAFHNLPVLDTAILVISASAAILYGTQIRATPSHSRMISKAASTALLSLFAGVRGESSLFMITALALGSVGDAFLAWPGEKAFLRGLGSFLVAHIFYIILFARLGGGIEQILSDTWRQALATAILALAPVMAFVLVPRVGSALRLPIVLYSSIILVMVLTVLTVQNHQVITGAILFALSDSILATDEFVVPADSHHRVWMQYAVWNLYYSGQLLIASGL</sequence>
<evidence type="ECO:0000256" key="4">
    <source>
        <dbReference type="ARBA" id="ARBA00022989"/>
    </source>
</evidence>
<organism evidence="7 8">
    <name type="scientific">Tolypocladium paradoxum</name>
    <dbReference type="NCBI Taxonomy" id="94208"/>
    <lineage>
        <taxon>Eukaryota</taxon>
        <taxon>Fungi</taxon>
        <taxon>Dikarya</taxon>
        <taxon>Ascomycota</taxon>
        <taxon>Pezizomycotina</taxon>
        <taxon>Sordariomycetes</taxon>
        <taxon>Hypocreomycetidae</taxon>
        <taxon>Hypocreales</taxon>
        <taxon>Ophiocordycipitaceae</taxon>
        <taxon>Tolypocladium</taxon>
    </lineage>
</organism>
<dbReference type="InterPro" id="IPR012506">
    <property type="entry name" value="TMEM86B-like"/>
</dbReference>
<dbReference type="Pfam" id="PF07947">
    <property type="entry name" value="YhhN"/>
    <property type="match status" value="1"/>
</dbReference>
<evidence type="ECO:0000256" key="5">
    <source>
        <dbReference type="ARBA" id="ARBA00023136"/>
    </source>
</evidence>
<protein>
    <submittedName>
        <fullName evidence="7">Lysoplasmalogenase</fullName>
    </submittedName>
</protein>
<keyword evidence="5 6" id="KW-0472">Membrane</keyword>
<evidence type="ECO:0000313" key="8">
    <source>
        <dbReference type="Proteomes" id="UP000237481"/>
    </source>
</evidence>
<keyword evidence="4 6" id="KW-1133">Transmembrane helix</keyword>
<reference evidence="7 8" key="1">
    <citation type="submission" date="2018-01" db="EMBL/GenBank/DDBJ databases">
        <title>Harnessing the power of phylogenomics to disentangle the directionality and signatures of interkingdom host jumping in the parasitic fungal genus Tolypocladium.</title>
        <authorList>
            <person name="Quandt C.A."/>
            <person name="Patterson W."/>
            <person name="Spatafora J.W."/>
        </authorList>
    </citation>
    <scope>NUCLEOTIDE SEQUENCE [LARGE SCALE GENOMIC DNA]</scope>
    <source>
        <strain evidence="7 8">NRBC 100945</strain>
    </source>
</reference>
<keyword evidence="8" id="KW-1185">Reference proteome</keyword>
<evidence type="ECO:0000313" key="7">
    <source>
        <dbReference type="EMBL" id="POR31167.1"/>
    </source>
</evidence>
<evidence type="ECO:0000256" key="6">
    <source>
        <dbReference type="SAM" id="Phobius"/>
    </source>
</evidence>
<comment type="caution">
    <text evidence="7">The sequence shown here is derived from an EMBL/GenBank/DDBJ whole genome shotgun (WGS) entry which is preliminary data.</text>
</comment>
<dbReference type="AlphaFoldDB" id="A0A2S4KLV0"/>
<comment type="subcellular location">
    <subcellularLocation>
        <location evidence="1">Membrane</location>
        <topology evidence="1">Multi-pass membrane protein</topology>
    </subcellularLocation>
</comment>
<feature type="transmembrane region" description="Helical" evidence="6">
    <location>
        <begin position="84"/>
        <end position="104"/>
    </location>
</feature>
<evidence type="ECO:0000256" key="3">
    <source>
        <dbReference type="ARBA" id="ARBA00022692"/>
    </source>
</evidence>
<gene>
    <name evidence="7" type="ORF">TPAR_08627</name>
</gene>
<dbReference type="EMBL" id="PKSG01001086">
    <property type="protein sequence ID" value="POR31167.1"/>
    <property type="molecule type" value="Genomic_DNA"/>
</dbReference>
<feature type="transmembrane region" description="Helical" evidence="6">
    <location>
        <begin position="6"/>
        <end position="25"/>
    </location>
</feature>